<dbReference type="AlphaFoldDB" id="A0A540LSU3"/>
<reference evidence="2 3" key="1">
    <citation type="journal article" date="2019" name="G3 (Bethesda)">
        <title>Sequencing of a Wild Apple (Malus baccata) Genome Unravels the Differences Between Cultivated and Wild Apple Species Regarding Disease Resistance and Cold Tolerance.</title>
        <authorList>
            <person name="Chen X."/>
        </authorList>
    </citation>
    <scope>NUCLEOTIDE SEQUENCE [LARGE SCALE GENOMIC DNA]</scope>
    <source>
        <strain evidence="3">cv. Shandingzi</strain>
        <tissue evidence="2">Leaves</tissue>
    </source>
</reference>
<name>A0A540LSU3_MALBA</name>
<accession>A0A540LSU3</accession>
<comment type="caution">
    <text evidence="2">The sequence shown here is derived from an EMBL/GenBank/DDBJ whole genome shotgun (WGS) entry which is preliminary data.</text>
</comment>
<protein>
    <submittedName>
        <fullName evidence="2">Uncharacterized protein</fullName>
    </submittedName>
</protein>
<dbReference type="EMBL" id="VIEB01000475">
    <property type="protein sequence ID" value="TQD89555.1"/>
    <property type="molecule type" value="Genomic_DNA"/>
</dbReference>
<proteinExistence type="predicted"/>
<sequence length="52" mass="6092">MGEYAHKTANKTREHSLHTSNADFEGELQKKDCYNKDFAHKTTRPDNFLHDI</sequence>
<organism evidence="2 3">
    <name type="scientific">Malus baccata</name>
    <name type="common">Siberian crab apple</name>
    <name type="synonym">Pyrus baccata</name>
    <dbReference type="NCBI Taxonomy" id="106549"/>
    <lineage>
        <taxon>Eukaryota</taxon>
        <taxon>Viridiplantae</taxon>
        <taxon>Streptophyta</taxon>
        <taxon>Embryophyta</taxon>
        <taxon>Tracheophyta</taxon>
        <taxon>Spermatophyta</taxon>
        <taxon>Magnoliopsida</taxon>
        <taxon>eudicotyledons</taxon>
        <taxon>Gunneridae</taxon>
        <taxon>Pentapetalae</taxon>
        <taxon>rosids</taxon>
        <taxon>fabids</taxon>
        <taxon>Rosales</taxon>
        <taxon>Rosaceae</taxon>
        <taxon>Amygdaloideae</taxon>
        <taxon>Maleae</taxon>
        <taxon>Malus</taxon>
    </lineage>
</organism>
<feature type="region of interest" description="Disordered" evidence="1">
    <location>
        <begin position="1"/>
        <end position="25"/>
    </location>
</feature>
<evidence type="ECO:0000313" key="2">
    <source>
        <dbReference type="EMBL" id="TQD89555.1"/>
    </source>
</evidence>
<evidence type="ECO:0000313" key="3">
    <source>
        <dbReference type="Proteomes" id="UP000315295"/>
    </source>
</evidence>
<gene>
    <name evidence="2" type="ORF">C1H46_024890</name>
</gene>
<feature type="compositionally biased region" description="Basic and acidic residues" evidence="1">
    <location>
        <begin position="1"/>
        <end position="17"/>
    </location>
</feature>
<evidence type="ECO:0000256" key="1">
    <source>
        <dbReference type="SAM" id="MobiDB-lite"/>
    </source>
</evidence>
<keyword evidence="3" id="KW-1185">Reference proteome</keyword>
<dbReference type="Proteomes" id="UP000315295">
    <property type="component" value="Unassembled WGS sequence"/>
</dbReference>